<keyword evidence="2" id="KW-0677">Repeat</keyword>
<feature type="repeat" description="PPR" evidence="3">
    <location>
        <begin position="286"/>
        <end position="320"/>
    </location>
</feature>
<dbReference type="Gene3D" id="1.25.40.10">
    <property type="entry name" value="Tetratricopeptide repeat domain"/>
    <property type="match status" value="3"/>
</dbReference>
<dbReference type="PROSITE" id="PS51375">
    <property type="entry name" value="PPR"/>
    <property type="match status" value="5"/>
</dbReference>
<feature type="repeat" description="PPR" evidence="3">
    <location>
        <begin position="251"/>
        <end position="285"/>
    </location>
</feature>
<reference evidence="4 5" key="1">
    <citation type="journal article" date="2012" name="Nature">
        <title>Repeated polyploidization of Gossypium genomes and the evolution of spinnable cotton fibres.</title>
        <authorList>
            <person name="Paterson A.H."/>
            <person name="Wendel J.F."/>
            <person name="Gundlach H."/>
            <person name="Guo H."/>
            <person name="Jenkins J."/>
            <person name="Jin D."/>
            <person name="Llewellyn D."/>
            <person name="Showmaker K.C."/>
            <person name="Shu S."/>
            <person name="Udall J."/>
            <person name="Yoo M.J."/>
            <person name="Byers R."/>
            <person name="Chen W."/>
            <person name="Doron-Faigenboim A."/>
            <person name="Duke M.V."/>
            <person name="Gong L."/>
            <person name="Grimwood J."/>
            <person name="Grover C."/>
            <person name="Grupp K."/>
            <person name="Hu G."/>
            <person name="Lee T.H."/>
            <person name="Li J."/>
            <person name="Lin L."/>
            <person name="Liu T."/>
            <person name="Marler B.S."/>
            <person name="Page J.T."/>
            <person name="Roberts A.W."/>
            <person name="Romanel E."/>
            <person name="Sanders W.S."/>
            <person name="Szadkowski E."/>
            <person name="Tan X."/>
            <person name="Tang H."/>
            <person name="Xu C."/>
            <person name="Wang J."/>
            <person name="Wang Z."/>
            <person name="Zhang D."/>
            <person name="Zhang L."/>
            <person name="Ashrafi H."/>
            <person name="Bedon F."/>
            <person name="Bowers J.E."/>
            <person name="Brubaker C.L."/>
            <person name="Chee P.W."/>
            <person name="Das S."/>
            <person name="Gingle A.R."/>
            <person name="Haigler C.H."/>
            <person name="Harker D."/>
            <person name="Hoffmann L.V."/>
            <person name="Hovav R."/>
            <person name="Jones D.C."/>
            <person name="Lemke C."/>
            <person name="Mansoor S."/>
            <person name="ur Rahman M."/>
            <person name="Rainville L.N."/>
            <person name="Rambani A."/>
            <person name="Reddy U.K."/>
            <person name="Rong J.K."/>
            <person name="Saranga Y."/>
            <person name="Scheffler B.E."/>
            <person name="Scheffler J.A."/>
            <person name="Stelly D.M."/>
            <person name="Triplett B.A."/>
            <person name="Van Deynze A."/>
            <person name="Vaslin M.F."/>
            <person name="Waghmare V.N."/>
            <person name="Walford S.A."/>
            <person name="Wright R.J."/>
            <person name="Zaki E.A."/>
            <person name="Zhang T."/>
            <person name="Dennis E.S."/>
            <person name="Mayer K.F."/>
            <person name="Peterson D.G."/>
            <person name="Rokhsar D.S."/>
            <person name="Wang X."/>
            <person name="Schmutz J."/>
        </authorList>
    </citation>
    <scope>NUCLEOTIDE SEQUENCE [LARGE SCALE GENOMIC DNA]</scope>
</reference>
<dbReference type="Proteomes" id="UP000032304">
    <property type="component" value="Chromosome 10"/>
</dbReference>
<feature type="repeat" description="PPR" evidence="3">
    <location>
        <begin position="427"/>
        <end position="461"/>
    </location>
</feature>
<comment type="similarity">
    <text evidence="1">Belongs to the PPR family. P subfamily.</text>
</comment>
<dbReference type="eggNOG" id="KOG4197">
    <property type="taxonomic scope" value="Eukaryota"/>
</dbReference>
<proteinExistence type="inferred from homology"/>
<dbReference type="Gramene" id="KJB63471">
    <property type="protein sequence ID" value="KJB63471"/>
    <property type="gene ID" value="B456_010G000600"/>
</dbReference>
<sequence length="473" mass="54068">MRKFLHCVPSSWRGIAVFLNISRDKLSCKDDQVCCLFSEPLFPALISLLSLKFCLQIWLFPDYSPKKPTVKDSELVHQISNAIKLRRSEPLSSNYLIWVLMNIKGEYTLVLDFFEWACLHRDPTLKARCIVIQIDAASKDLKMAHQLIHDFWSKPDLDIGLSFSYILERLIYTYKDWGSDPKVFDVFFQVLVELGLLDEGKKLFDKILNYGLIISVDSLNIYLSKLRDHLGGFWRAVKVFFELPDVGSCWNTASYNIIIHSLCKLGKIKEAHRLLLQLELRGCIPDVVTYSTIIDGYCHMGRLQMALRIIDEMQSYSSVIYLLCEIGKVVQAKEALREMLNQGILSDSVVYTTLIDGFCKLWNIAFAYKLLNEMQETCNVFQEILGRGLEPDEFTYTALIDGYCKAGEMKKAFSLYNLMVQMGLIPNVVTYTALADGLCKCGEVDTTNELLHEMCGRGLQPNMFTYNSLVNGL</sequence>
<name>A0A0D2U6D9_GOSRA</name>
<accession>A0A0D2U6D9</accession>
<dbReference type="InterPro" id="IPR011990">
    <property type="entry name" value="TPR-like_helical_dom_sf"/>
</dbReference>
<feature type="repeat" description="PPR" evidence="3">
    <location>
        <begin position="392"/>
        <end position="426"/>
    </location>
</feature>
<evidence type="ECO:0000313" key="4">
    <source>
        <dbReference type="EMBL" id="KJB63471.1"/>
    </source>
</evidence>
<dbReference type="PANTHER" id="PTHR46128:SF285">
    <property type="entry name" value="PENTATRICOPEPTIDE REPEAT-CONTAINING PROTEIN"/>
    <property type="match status" value="1"/>
</dbReference>
<dbReference type="Pfam" id="PF13041">
    <property type="entry name" value="PPR_2"/>
    <property type="match status" value="3"/>
</dbReference>
<gene>
    <name evidence="4" type="ORF">B456_010G000600</name>
</gene>
<evidence type="ECO:0000256" key="2">
    <source>
        <dbReference type="ARBA" id="ARBA00022737"/>
    </source>
</evidence>
<dbReference type="PANTHER" id="PTHR46128">
    <property type="entry name" value="MITOCHONDRIAL GROUP I INTRON SPLICING FACTOR CCM1"/>
    <property type="match status" value="1"/>
</dbReference>
<dbReference type="AlphaFoldDB" id="A0A0D2U6D9"/>
<dbReference type="InterPro" id="IPR002885">
    <property type="entry name" value="PPR_rpt"/>
</dbReference>
<feature type="non-terminal residue" evidence="4">
    <location>
        <position position="473"/>
    </location>
</feature>
<evidence type="ECO:0000256" key="1">
    <source>
        <dbReference type="ARBA" id="ARBA00007626"/>
    </source>
</evidence>
<dbReference type="EMBL" id="CM001749">
    <property type="protein sequence ID" value="KJB63471.1"/>
    <property type="molecule type" value="Genomic_DNA"/>
</dbReference>
<protein>
    <recommendedName>
        <fullName evidence="6">Pentacotripeptide-repeat region of PRORP domain-containing protein</fullName>
    </recommendedName>
</protein>
<dbReference type="NCBIfam" id="TIGR00756">
    <property type="entry name" value="PPR"/>
    <property type="match status" value="6"/>
</dbReference>
<organism evidence="4 5">
    <name type="scientific">Gossypium raimondii</name>
    <name type="common">Peruvian cotton</name>
    <name type="synonym">Gossypium klotzschianum subsp. raimondii</name>
    <dbReference type="NCBI Taxonomy" id="29730"/>
    <lineage>
        <taxon>Eukaryota</taxon>
        <taxon>Viridiplantae</taxon>
        <taxon>Streptophyta</taxon>
        <taxon>Embryophyta</taxon>
        <taxon>Tracheophyta</taxon>
        <taxon>Spermatophyta</taxon>
        <taxon>Magnoliopsida</taxon>
        <taxon>eudicotyledons</taxon>
        <taxon>Gunneridae</taxon>
        <taxon>Pentapetalae</taxon>
        <taxon>rosids</taxon>
        <taxon>malvids</taxon>
        <taxon>Malvales</taxon>
        <taxon>Malvaceae</taxon>
        <taxon>Malvoideae</taxon>
        <taxon>Gossypium</taxon>
    </lineage>
</organism>
<dbReference type="OMA" id="WNIAFAY"/>
<keyword evidence="5" id="KW-1185">Reference proteome</keyword>
<evidence type="ECO:0000313" key="5">
    <source>
        <dbReference type="Proteomes" id="UP000032304"/>
    </source>
</evidence>
<evidence type="ECO:0000256" key="3">
    <source>
        <dbReference type="PROSITE-ProRule" id="PRU00708"/>
    </source>
</evidence>
<evidence type="ECO:0008006" key="6">
    <source>
        <dbReference type="Google" id="ProtNLM"/>
    </source>
</evidence>
<dbReference type="InterPro" id="IPR050872">
    <property type="entry name" value="PPR_P_subfamily"/>
</dbReference>
<feature type="repeat" description="PPR" evidence="3">
    <location>
        <begin position="347"/>
        <end position="377"/>
    </location>
</feature>